<feature type="region of interest" description="Disordered" evidence="10">
    <location>
        <begin position="1"/>
        <end position="46"/>
    </location>
</feature>
<feature type="compositionally biased region" description="Low complexity" evidence="10">
    <location>
        <begin position="495"/>
        <end position="505"/>
    </location>
</feature>
<evidence type="ECO:0000259" key="11">
    <source>
        <dbReference type="Pfam" id="PF05010"/>
    </source>
</evidence>
<evidence type="ECO:0000256" key="8">
    <source>
        <dbReference type="ARBA" id="ARBA00023242"/>
    </source>
</evidence>
<dbReference type="GO" id="GO:0007052">
    <property type="term" value="P:mitotic spindle organization"/>
    <property type="evidence" value="ECO:0007669"/>
    <property type="project" value="InterPro"/>
</dbReference>
<evidence type="ECO:0000256" key="3">
    <source>
        <dbReference type="ARBA" id="ARBA00009423"/>
    </source>
</evidence>
<evidence type="ECO:0000256" key="4">
    <source>
        <dbReference type="ARBA" id="ARBA00022490"/>
    </source>
</evidence>
<dbReference type="Gene3D" id="1.20.5.1700">
    <property type="match status" value="1"/>
</dbReference>
<reference evidence="12 13" key="1">
    <citation type="submission" date="2017-06" db="EMBL/GenBank/DDBJ databases">
        <title>Aedes aegypti genome working group (AGWG) sequencing and assembly.</title>
        <authorList>
            <consortium name="Aedes aegypti Genome Working Group (AGWG)"/>
            <person name="Matthews B.J."/>
        </authorList>
    </citation>
    <scope>NUCLEOTIDE SEQUENCE [LARGE SCALE GENOMIC DNA]</scope>
    <source>
        <strain evidence="12 13">LVP_AGWG</strain>
    </source>
</reference>
<feature type="compositionally biased region" description="Basic residues" evidence="10">
    <location>
        <begin position="20"/>
        <end position="30"/>
    </location>
</feature>
<feature type="domain" description="Transforming acidic coiled-coil-containing protein C-terminal" evidence="11">
    <location>
        <begin position="514"/>
        <end position="710"/>
    </location>
</feature>
<name>A0A6I8TPW8_AEDAE</name>
<dbReference type="GO" id="GO:0005856">
    <property type="term" value="C:cytoskeleton"/>
    <property type="evidence" value="ECO:0007669"/>
    <property type="project" value="UniProtKB-SubCell"/>
</dbReference>
<feature type="compositionally biased region" description="Acidic residues" evidence="10">
    <location>
        <begin position="1"/>
        <end position="15"/>
    </location>
</feature>
<dbReference type="EnsemblMetazoa" id="AAEL016982-RD">
    <property type="protein sequence ID" value="AAEL016982-PD"/>
    <property type="gene ID" value="AAEL016982"/>
</dbReference>
<dbReference type="InterPro" id="IPR039915">
    <property type="entry name" value="TACC"/>
</dbReference>
<dbReference type="GO" id="GO:0005737">
    <property type="term" value="C:cytoplasm"/>
    <property type="evidence" value="ECO:0007669"/>
    <property type="project" value="TreeGrafter"/>
</dbReference>
<dbReference type="OrthoDB" id="10255048at2759"/>
<dbReference type="Proteomes" id="UP000008820">
    <property type="component" value="Chromosome 1"/>
</dbReference>
<comment type="subcellular location">
    <subcellularLocation>
        <location evidence="2">Cytoplasm</location>
        <location evidence="2">Cytoskeleton</location>
    </subcellularLocation>
    <subcellularLocation>
        <location evidence="1">Nucleus</location>
    </subcellularLocation>
</comment>
<comment type="similarity">
    <text evidence="3">Belongs to the TACC family.</text>
</comment>
<protein>
    <recommendedName>
        <fullName evidence="11">Transforming acidic coiled-coil-containing protein C-terminal domain-containing protein</fullName>
    </recommendedName>
</protein>
<evidence type="ECO:0000256" key="2">
    <source>
        <dbReference type="ARBA" id="ARBA00004245"/>
    </source>
</evidence>
<keyword evidence="8" id="KW-0539">Nucleus</keyword>
<evidence type="ECO:0000256" key="6">
    <source>
        <dbReference type="ARBA" id="ARBA00023054"/>
    </source>
</evidence>
<reference evidence="12" key="2">
    <citation type="submission" date="2020-05" db="UniProtKB">
        <authorList>
            <consortium name="EnsemblMetazoa"/>
        </authorList>
    </citation>
    <scope>IDENTIFICATION</scope>
    <source>
        <strain evidence="12">LVP_AGWG</strain>
    </source>
</reference>
<evidence type="ECO:0000256" key="5">
    <source>
        <dbReference type="ARBA" id="ARBA00022553"/>
    </source>
</evidence>
<evidence type="ECO:0000256" key="1">
    <source>
        <dbReference type="ARBA" id="ARBA00004123"/>
    </source>
</evidence>
<keyword evidence="4" id="KW-0963">Cytoplasm</keyword>
<organism evidence="12 13">
    <name type="scientific">Aedes aegypti</name>
    <name type="common">Yellowfever mosquito</name>
    <name type="synonym">Culex aegypti</name>
    <dbReference type="NCBI Taxonomy" id="7159"/>
    <lineage>
        <taxon>Eukaryota</taxon>
        <taxon>Metazoa</taxon>
        <taxon>Ecdysozoa</taxon>
        <taxon>Arthropoda</taxon>
        <taxon>Hexapoda</taxon>
        <taxon>Insecta</taxon>
        <taxon>Pterygota</taxon>
        <taxon>Neoptera</taxon>
        <taxon>Endopterygota</taxon>
        <taxon>Diptera</taxon>
        <taxon>Nematocera</taxon>
        <taxon>Culicoidea</taxon>
        <taxon>Culicidae</taxon>
        <taxon>Culicinae</taxon>
        <taxon>Aedini</taxon>
        <taxon>Aedes</taxon>
        <taxon>Stegomyia</taxon>
    </lineage>
</organism>
<keyword evidence="7" id="KW-0206">Cytoskeleton</keyword>
<sequence length="715" mass="77687">MSEDEVQIESSEEGEEKATSPKKGRGRPKKAAAATPSSAERELSSSFRANAVIEKLESMLTAFKGTLWGHSATPGSSVPQVGHILVHHEVPGQSTTTTGITVADSAAAVRCSDFPTELSPSPEPCAVAVAAEEDIAPGAPLPYHSVAGDPTRNQPEEPRSPEQWYNPIAKQTATPAVLSAQEQPAHEKVAEIPSATPLEGAPINCEFKVPPLPVTFDTQFLPSQHLPVAAFSPAPSSTTSSTDLQFSDLASQQDNQFITNIEINATIDEDQFQPAQNFQFAASDFDFLLSKGGGQDQTVDAARDSLLLKFDPLLKTAPALINSQRLSVTREETPEEVGTSELQELPDFVEGVIEINSSSSTNNPLPPIIVETAPAAEDGEGKSLDPQQQLEEGEQNSSVVGELGGGGVLVTGLETSGFVAVAAVSPSACTTGMSMNVDEEAKNPQPHCADDEEADEKMSVDNTMILDGGESSSSMAERNMSYMEADQDFNGTGVSLNSSSSNTSNELADKKSKNESLKIEELQKKLSEAELREEALLKRITDKDKTISKMSGVVEAYERAIADLITQKEQTTQSYEKTCEALKADSDINAQHLESLEKTFSDLHAKYERMKVITVEYKEREEELINERNRFEESLRMQEKRYENMKSHAMAQLDIANNKLAELVRNHAQEVTKLKALLKKEEIYRASVNEQLSQKSRENEELVKICEELINGGAN</sequence>
<dbReference type="AlphaFoldDB" id="A0A6I8TPW8"/>
<dbReference type="PROSITE" id="PS00354">
    <property type="entry name" value="HMGI_Y"/>
    <property type="match status" value="1"/>
</dbReference>
<dbReference type="PANTHER" id="PTHR13924:SF10">
    <property type="entry name" value="TRANSFORMING ACIDIC COILED-COIL PROTEIN, ISOFORM K"/>
    <property type="match status" value="1"/>
</dbReference>
<evidence type="ECO:0000256" key="9">
    <source>
        <dbReference type="SAM" id="Coils"/>
    </source>
</evidence>
<keyword evidence="6 9" id="KW-0175">Coiled coil</keyword>
<dbReference type="FunFam" id="1.20.5.1700:FF:000001">
    <property type="entry name" value="Transforming acidic coiled-coil-containing protein 1 isoform 2"/>
    <property type="match status" value="1"/>
</dbReference>
<feature type="region of interest" description="Disordered" evidence="10">
    <location>
        <begin position="376"/>
        <end position="399"/>
    </location>
</feature>
<feature type="region of interest" description="Disordered" evidence="10">
    <location>
        <begin position="489"/>
        <end position="513"/>
    </location>
</feature>
<keyword evidence="13" id="KW-1185">Reference proteome</keyword>
<keyword evidence="5" id="KW-0597">Phosphoprotein</keyword>
<evidence type="ECO:0000313" key="13">
    <source>
        <dbReference type="Proteomes" id="UP000008820"/>
    </source>
</evidence>
<dbReference type="PANTHER" id="PTHR13924">
    <property type="entry name" value="TRANSFORMING ACIDIC COILED-COIL CONTAINING PROTEIN 1/2"/>
    <property type="match status" value="1"/>
</dbReference>
<evidence type="ECO:0000256" key="7">
    <source>
        <dbReference type="ARBA" id="ARBA00023212"/>
    </source>
</evidence>
<dbReference type="InParanoid" id="A0A6I8TPW8"/>
<proteinExistence type="inferred from homology"/>
<gene>
    <name evidence="12" type="primary">23687402</name>
</gene>
<dbReference type="Pfam" id="PF05010">
    <property type="entry name" value="TACC_C"/>
    <property type="match status" value="1"/>
</dbReference>
<dbReference type="GO" id="GO:0005634">
    <property type="term" value="C:nucleus"/>
    <property type="evidence" value="ECO:0007669"/>
    <property type="project" value="UniProtKB-SubCell"/>
</dbReference>
<feature type="coiled-coil region" evidence="9">
    <location>
        <begin position="621"/>
        <end position="666"/>
    </location>
</feature>
<evidence type="ECO:0000256" key="10">
    <source>
        <dbReference type="SAM" id="MobiDB-lite"/>
    </source>
</evidence>
<dbReference type="InterPro" id="IPR000637">
    <property type="entry name" value="HMGI/Y_DNA-bd_CS"/>
</dbReference>
<dbReference type="GO" id="GO:0007097">
    <property type="term" value="P:nuclear migration"/>
    <property type="evidence" value="ECO:0007669"/>
    <property type="project" value="TreeGrafter"/>
</dbReference>
<dbReference type="InterPro" id="IPR007707">
    <property type="entry name" value="TACC_C"/>
</dbReference>
<dbReference type="GO" id="GO:0006355">
    <property type="term" value="P:regulation of DNA-templated transcription"/>
    <property type="evidence" value="ECO:0007669"/>
    <property type="project" value="InterPro"/>
</dbReference>
<accession>A0A6I8TPW8</accession>
<evidence type="ECO:0000313" key="12">
    <source>
        <dbReference type="EnsemblMetazoa" id="AAEL016982-PD"/>
    </source>
</evidence>